<sequence length="78" mass="8341">MRADKNNDQGLLKFAWFGGGGSSAIAPPVTDPNDGELQEIWTSESIDLDNTRVIFFGNATVTSAQKQVSDNLRCVAGP</sequence>
<dbReference type="RefSeq" id="WP_135613919.1">
    <property type="nucleotide sequence ID" value="NZ_RQFY01000001.1"/>
</dbReference>
<protein>
    <submittedName>
        <fullName evidence="1">Uncharacterized protein</fullName>
    </submittedName>
</protein>
<gene>
    <name evidence="1" type="ORF">EHQ52_03720</name>
</gene>
<reference evidence="1" key="1">
    <citation type="journal article" date="2019" name="PLoS Negl. Trop. Dis.">
        <title>Revisiting the worldwide diversity of Leptospira species in the environment.</title>
        <authorList>
            <person name="Vincent A.T."/>
            <person name="Schiettekatte O."/>
            <person name="Bourhy P."/>
            <person name="Veyrier F.J."/>
            <person name="Picardeau M."/>
        </authorList>
    </citation>
    <scope>NUCLEOTIDE SEQUENCE [LARGE SCALE GENOMIC DNA]</scope>
    <source>
        <strain evidence="1">201800265</strain>
    </source>
</reference>
<dbReference type="EMBL" id="RQFY01000001">
    <property type="protein sequence ID" value="TGL36990.1"/>
    <property type="molecule type" value="Genomic_DNA"/>
</dbReference>
<dbReference type="Proteomes" id="UP000297871">
    <property type="component" value="Unassembled WGS sequence"/>
</dbReference>
<keyword evidence="2" id="KW-1185">Reference proteome</keyword>
<evidence type="ECO:0000313" key="2">
    <source>
        <dbReference type="Proteomes" id="UP000297871"/>
    </source>
</evidence>
<organism evidence="1 2">
    <name type="scientific">Leptospira koniambonensis</name>
    <dbReference type="NCBI Taxonomy" id="2484950"/>
    <lineage>
        <taxon>Bacteria</taxon>
        <taxon>Pseudomonadati</taxon>
        <taxon>Spirochaetota</taxon>
        <taxon>Spirochaetia</taxon>
        <taxon>Leptospirales</taxon>
        <taxon>Leptospiraceae</taxon>
        <taxon>Leptospira</taxon>
    </lineage>
</organism>
<accession>A0A4R9JC62</accession>
<dbReference type="AlphaFoldDB" id="A0A4R9JC62"/>
<evidence type="ECO:0000313" key="1">
    <source>
        <dbReference type="EMBL" id="TGL36990.1"/>
    </source>
</evidence>
<comment type="caution">
    <text evidence="1">The sequence shown here is derived from an EMBL/GenBank/DDBJ whole genome shotgun (WGS) entry which is preliminary data.</text>
</comment>
<proteinExistence type="predicted"/>
<name>A0A4R9JC62_9LEPT</name>